<sequence length="107" mass="11937">MHNRHRDPPPRAATFPPAPPRDPRTSTRRRCLCSSACPRSSPLTRSSECLRFLRQVSSLMRCRPPRGAARQKPTAVSPALWLFLTSPGEAPQPPHRLIPVGLFHRGA</sequence>
<dbReference type="EnsemblPlants" id="TuG1812G0100002137.01.T01">
    <property type="protein sequence ID" value="TuG1812G0100002137.01.T01.cds372725"/>
    <property type="gene ID" value="TuG1812G0100002137.01"/>
</dbReference>
<dbReference type="Gramene" id="TuG1812G0100002137.01.T01">
    <property type="protein sequence ID" value="TuG1812G0100002137.01.T01.cds372725"/>
    <property type="gene ID" value="TuG1812G0100002137.01"/>
</dbReference>
<dbReference type="EnsemblPlants" id="TuG1812G0100002137.01.T02">
    <property type="protein sequence ID" value="TuG1812G0100002137.01.T02.cds372723"/>
    <property type="gene ID" value="TuG1812G0100002137.01"/>
</dbReference>
<keyword evidence="3" id="KW-1185">Reference proteome</keyword>
<name>A0A8R7JZ55_TRIUA</name>
<organism evidence="2 3">
    <name type="scientific">Triticum urartu</name>
    <name type="common">Red wild einkorn</name>
    <name type="synonym">Crithodium urartu</name>
    <dbReference type="NCBI Taxonomy" id="4572"/>
    <lineage>
        <taxon>Eukaryota</taxon>
        <taxon>Viridiplantae</taxon>
        <taxon>Streptophyta</taxon>
        <taxon>Embryophyta</taxon>
        <taxon>Tracheophyta</taxon>
        <taxon>Spermatophyta</taxon>
        <taxon>Magnoliopsida</taxon>
        <taxon>Liliopsida</taxon>
        <taxon>Poales</taxon>
        <taxon>Poaceae</taxon>
        <taxon>BOP clade</taxon>
        <taxon>Pooideae</taxon>
        <taxon>Triticodae</taxon>
        <taxon>Triticeae</taxon>
        <taxon>Triticinae</taxon>
        <taxon>Triticum</taxon>
    </lineage>
</organism>
<dbReference type="Proteomes" id="UP000015106">
    <property type="component" value="Chromosome 1"/>
</dbReference>
<feature type="region of interest" description="Disordered" evidence="1">
    <location>
        <begin position="1"/>
        <end position="28"/>
    </location>
</feature>
<evidence type="ECO:0000256" key="1">
    <source>
        <dbReference type="SAM" id="MobiDB-lite"/>
    </source>
</evidence>
<evidence type="ECO:0000313" key="3">
    <source>
        <dbReference type="Proteomes" id="UP000015106"/>
    </source>
</evidence>
<dbReference type="Gramene" id="TuG1812G0100002137.01.T02">
    <property type="protein sequence ID" value="TuG1812G0100002137.01.T02.cds372723"/>
    <property type="gene ID" value="TuG1812G0100002137.01"/>
</dbReference>
<evidence type="ECO:0000313" key="2">
    <source>
        <dbReference type="EnsemblPlants" id="TuG1812G0100002137.01.T02.cds372723"/>
    </source>
</evidence>
<protein>
    <submittedName>
        <fullName evidence="2">Uncharacterized protein</fullName>
    </submittedName>
</protein>
<dbReference type="AlphaFoldDB" id="A0A8R7JZ55"/>
<reference evidence="2" key="3">
    <citation type="submission" date="2022-06" db="UniProtKB">
        <authorList>
            <consortium name="EnsemblPlants"/>
        </authorList>
    </citation>
    <scope>IDENTIFICATION</scope>
</reference>
<reference evidence="2" key="2">
    <citation type="submission" date="2018-03" db="EMBL/GenBank/DDBJ databases">
        <title>The Triticum urartu genome reveals the dynamic nature of wheat genome evolution.</title>
        <authorList>
            <person name="Ling H."/>
            <person name="Ma B."/>
            <person name="Shi X."/>
            <person name="Liu H."/>
            <person name="Dong L."/>
            <person name="Sun H."/>
            <person name="Cao Y."/>
            <person name="Gao Q."/>
            <person name="Zheng S."/>
            <person name="Li Y."/>
            <person name="Yu Y."/>
            <person name="Du H."/>
            <person name="Qi M."/>
            <person name="Li Y."/>
            <person name="Yu H."/>
            <person name="Cui Y."/>
            <person name="Wang N."/>
            <person name="Chen C."/>
            <person name="Wu H."/>
            <person name="Zhao Y."/>
            <person name="Zhang J."/>
            <person name="Li Y."/>
            <person name="Zhou W."/>
            <person name="Zhang B."/>
            <person name="Hu W."/>
            <person name="Eijk M."/>
            <person name="Tang J."/>
            <person name="Witsenboer H."/>
            <person name="Zhao S."/>
            <person name="Li Z."/>
            <person name="Zhang A."/>
            <person name="Wang D."/>
            <person name="Liang C."/>
        </authorList>
    </citation>
    <scope>NUCLEOTIDE SEQUENCE [LARGE SCALE GENOMIC DNA]</scope>
    <source>
        <strain evidence="2">cv. G1812</strain>
    </source>
</reference>
<reference evidence="3" key="1">
    <citation type="journal article" date="2013" name="Nature">
        <title>Draft genome of the wheat A-genome progenitor Triticum urartu.</title>
        <authorList>
            <person name="Ling H.Q."/>
            <person name="Zhao S."/>
            <person name="Liu D."/>
            <person name="Wang J."/>
            <person name="Sun H."/>
            <person name="Zhang C."/>
            <person name="Fan H."/>
            <person name="Li D."/>
            <person name="Dong L."/>
            <person name="Tao Y."/>
            <person name="Gao C."/>
            <person name="Wu H."/>
            <person name="Li Y."/>
            <person name="Cui Y."/>
            <person name="Guo X."/>
            <person name="Zheng S."/>
            <person name="Wang B."/>
            <person name="Yu K."/>
            <person name="Liang Q."/>
            <person name="Yang W."/>
            <person name="Lou X."/>
            <person name="Chen J."/>
            <person name="Feng M."/>
            <person name="Jian J."/>
            <person name="Zhang X."/>
            <person name="Luo G."/>
            <person name="Jiang Y."/>
            <person name="Liu J."/>
            <person name="Wang Z."/>
            <person name="Sha Y."/>
            <person name="Zhang B."/>
            <person name="Wu H."/>
            <person name="Tang D."/>
            <person name="Shen Q."/>
            <person name="Xue P."/>
            <person name="Zou S."/>
            <person name="Wang X."/>
            <person name="Liu X."/>
            <person name="Wang F."/>
            <person name="Yang Y."/>
            <person name="An X."/>
            <person name="Dong Z."/>
            <person name="Zhang K."/>
            <person name="Zhang X."/>
            <person name="Luo M.C."/>
            <person name="Dvorak J."/>
            <person name="Tong Y."/>
            <person name="Wang J."/>
            <person name="Yang H."/>
            <person name="Li Z."/>
            <person name="Wang D."/>
            <person name="Zhang A."/>
            <person name="Wang J."/>
        </authorList>
    </citation>
    <scope>NUCLEOTIDE SEQUENCE</scope>
    <source>
        <strain evidence="3">cv. G1812</strain>
    </source>
</reference>
<accession>A0A8R7JZ55</accession>
<proteinExistence type="predicted"/>